<dbReference type="InterPro" id="IPR001841">
    <property type="entry name" value="Znf_RING"/>
</dbReference>
<dbReference type="InterPro" id="IPR027370">
    <property type="entry name" value="Znf-RING_euk"/>
</dbReference>
<dbReference type="PROSITE" id="PS00518">
    <property type="entry name" value="ZF_RING_1"/>
    <property type="match status" value="1"/>
</dbReference>
<sequence length="192" mass="23629">MFIIFLKKYIKLYLKYQLLSLIQLLQHIQIILQLIHTMFECPICLNILLRPVTLTCGHNFCEQCIKNEQFCLLKQQCPVCRKLFLVNLRIIKVNLLLDIFINEYFKNNKEYQQKRNQYYDNLKQKKLAEYKKYQANFGNKQQYYLLTQENVYLLYLQDFLYFYYIQQNINYLKLMLQSQNCHTRNNQIRFLV</sequence>
<dbReference type="SMART" id="SM00184">
    <property type="entry name" value="RING"/>
    <property type="match status" value="1"/>
</dbReference>
<keyword evidence="2 4" id="KW-0863">Zinc-finger</keyword>
<dbReference type="Gene3D" id="3.30.40.10">
    <property type="entry name" value="Zinc/RING finger domain, C3HC4 (zinc finger)"/>
    <property type="match status" value="1"/>
</dbReference>
<evidence type="ECO:0000256" key="2">
    <source>
        <dbReference type="ARBA" id="ARBA00022771"/>
    </source>
</evidence>
<dbReference type="InterPro" id="IPR017907">
    <property type="entry name" value="Znf_RING_CS"/>
</dbReference>
<dbReference type="eggNOG" id="ENOG502SCTT">
    <property type="taxonomic scope" value="Eukaryota"/>
</dbReference>
<dbReference type="SUPFAM" id="SSF57850">
    <property type="entry name" value="RING/U-box"/>
    <property type="match status" value="1"/>
</dbReference>
<dbReference type="Proteomes" id="UP000008983">
    <property type="component" value="Unassembled WGS sequence"/>
</dbReference>
<evidence type="ECO:0000256" key="5">
    <source>
        <dbReference type="SAM" id="Coils"/>
    </source>
</evidence>
<dbReference type="Pfam" id="PF13445">
    <property type="entry name" value="zf-RING_UBOX"/>
    <property type="match status" value="1"/>
</dbReference>
<dbReference type="EMBL" id="GL983849">
    <property type="protein sequence ID" value="EGR31533.1"/>
    <property type="molecule type" value="Genomic_DNA"/>
</dbReference>
<feature type="domain" description="RING-type" evidence="6">
    <location>
        <begin position="41"/>
        <end position="81"/>
    </location>
</feature>
<evidence type="ECO:0000256" key="1">
    <source>
        <dbReference type="ARBA" id="ARBA00022723"/>
    </source>
</evidence>
<dbReference type="OrthoDB" id="6105938at2759"/>
<dbReference type="OMA" id="QKYTRNI"/>
<evidence type="ECO:0000313" key="8">
    <source>
        <dbReference type="Proteomes" id="UP000008983"/>
    </source>
</evidence>
<proteinExistence type="predicted"/>
<protein>
    <submittedName>
        <fullName evidence="7">Zinc finger protein, putative</fullName>
    </submittedName>
</protein>
<evidence type="ECO:0000313" key="7">
    <source>
        <dbReference type="EMBL" id="EGR31533.1"/>
    </source>
</evidence>
<dbReference type="PANTHER" id="PTHR23327">
    <property type="entry name" value="RING FINGER PROTEIN 127"/>
    <property type="match status" value="1"/>
</dbReference>
<dbReference type="PROSITE" id="PS50089">
    <property type="entry name" value="ZF_RING_2"/>
    <property type="match status" value="1"/>
</dbReference>
<evidence type="ECO:0000256" key="3">
    <source>
        <dbReference type="ARBA" id="ARBA00022833"/>
    </source>
</evidence>
<evidence type="ECO:0000256" key="4">
    <source>
        <dbReference type="PROSITE-ProRule" id="PRU00175"/>
    </source>
</evidence>
<evidence type="ECO:0000259" key="6">
    <source>
        <dbReference type="PROSITE" id="PS50089"/>
    </source>
</evidence>
<keyword evidence="1" id="KW-0479">Metal-binding</keyword>
<dbReference type="PANTHER" id="PTHR23327:SF51">
    <property type="entry name" value="TRANSCRIPTIONAL REGULATOR OF YEAST FORM ADHERENCE 3"/>
    <property type="match status" value="1"/>
</dbReference>
<organism evidence="7 8">
    <name type="scientific">Ichthyophthirius multifiliis</name>
    <name type="common">White spot disease agent</name>
    <name type="synonym">Ich</name>
    <dbReference type="NCBI Taxonomy" id="5932"/>
    <lineage>
        <taxon>Eukaryota</taxon>
        <taxon>Sar</taxon>
        <taxon>Alveolata</taxon>
        <taxon>Ciliophora</taxon>
        <taxon>Intramacronucleata</taxon>
        <taxon>Oligohymenophorea</taxon>
        <taxon>Hymenostomatida</taxon>
        <taxon>Ophryoglenina</taxon>
        <taxon>Ichthyophthirius</taxon>
    </lineage>
</organism>
<name>G0QT98_ICHMU</name>
<dbReference type="InterPro" id="IPR013083">
    <property type="entry name" value="Znf_RING/FYVE/PHD"/>
</dbReference>
<feature type="coiled-coil region" evidence="5">
    <location>
        <begin position="101"/>
        <end position="128"/>
    </location>
</feature>
<dbReference type="AlphaFoldDB" id="G0QT98"/>
<dbReference type="GO" id="GO:0008270">
    <property type="term" value="F:zinc ion binding"/>
    <property type="evidence" value="ECO:0007669"/>
    <property type="project" value="UniProtKB-KW"/>
</dbReference>
<reference evidence="7 8" key="1">
    <citation type="submission" date="2011-07" db="EMBL/GenBank/DDBJ databases">
        <authorList>
            <person name="Coyne R."/>
            <person name="Brami D."/>
            <person name="Johnson J."/>
            <person name="Hostetler J."/>
            <person name="Hannick L."/>
            <person name="Clark T."/>
            <person name="Cassidy-Hanley D."/>
            <person name="Inman J."/>
        </authorList>
    </citation>
    <scope>NUCLEOTIDE SEQUENCE [LARGE SCALE GENOMIC DNA]</scope>
    <source>
        <strain evidence="7 8">G5</strain>
    </source>
</reference>
<keyword evidence="5" id="KW-0175">Coiled coil</keyword>
<keyword evidence="8" id="KW-1185">Reference proteome</keyword>
<dbReference type="GeneID" id="14907658"/>
<accession>G0QT98</accession>
<dbReference type="STRING" id="857967.G0QT98"/>
<dbReference type="RefSeq" id="XP_004035019.1">
    <property type="nucleotide sequence ID" value="XM_004034971.1"/>
</dbReference>
<keyword evidence="3" id="KW-0862">Zinc</keyword>
<gene>
    <name evidence="7" type="ORF">IMG5_107530</name>
</gene>
<dbReference type="InParanoid" id="G0QT98"/>